<evidence type="ECO:0000256" key="3">
    <source>
        <dbReference type="ARBA" id="ARBA00023066"/>
    </source>
</evidence>
<keyword evidence="9" id="KW-1185">Reference proteome</keyword>
<organism evidence="8 9">
    <name type="scientific">Entomobacter blattae</name>
    <dbReference type="NCBI Taxonomy" id="2762277"/>
    <lineage>
        <taxon>Bacteria</taxon>
        <taxon>Pseudomonadati</taxon>
        <taxon>Pseudomonadota</taxon>
        <taxon>Alphaproteobacteria</taxon>
        <taxon>Acetobacterales</taxon>
        <taxon>Acetobacteraceae</taxon>
        <taxon>Entomobacter</taxon>
    </lineage>
</organism>
<dbReference type="EMBL" id="CP060244">
    <property type="protein sequence ID" value="QNT77871.1"/>
    <property type="molecule type" value="Genomic_DNA"/>
</dbReference>
<dbReference type="InterPro" id="IPR029063">
    <property type="entry name" value="SAM-dependent_MTases_sf"/>
</dbReference>
<comment type="function">
    <text evidence="5">Catalyzes the irreversible transfer of a propylamine group from the amino donor S-adenosylmethioninamine (decarboxy-AdoMet) to putrescine (1,4-diaminobutane) to yield spermidine.</text>
</comment>
<dbReference type="CDD" id="cd02440">
    <property type="entry name" value="AdoMet_MTases"/>
    <property type="match status" value="1"/>
</dbReference>
<comment type="caution">
    <text evidence="5">Lacks conserved residue(s) required for the propagation of feature annotation.</text>
</comment>
<comment type="subunit">
    <text evidence="5">Homodimer or homotetramer.</text>
</comment>
<keyword evidence="4 5" id="KW-0620">Polyamine biosynthesis</keyword>
<dbReference type="UniPathway" id="UPA00248">
    <property type="reaction ID" value="UER00314"/>
</dbReference>
<comment type="similarity">
    <text evidence="1 5">Belongs to the spermidine/spermine synthase family.</text>
</comment>
<keyword evidence="3 5" id="KW-0745">Spermidine biosynthesis</keyword>
<feature type="active site" description="Proton acceptor" evidence="5 6">
    <location>
        <position position="174"/>
    </location>
</feature>
<dbReference type="KEGG" id="ebla:JGUZn3_06290"/>
<gene>
    <name evidence="5 8" type="primary">speE</name>
    <name evidence="8" type="ORF">JGUZn3_06290</name>
</gene>
<dbReference type="Gene3D" id="2.30.140.10">
    <property type="entry name" value="Spermidine synthase, tetramerisation domain"/>
    <property type="match status" value="1"/>
</dbReference>
<comment type="catalytic activity">
    <reaction evidence="5">
        <text>S-adenosyl 3-(methylsulfanyl)propylamine + putrescine = S-methyl-5'-thioadenosine + spermidine + H(+)</text>
        <dbReference type="Rhea" id="RHEA:12721"/>
        <dbReference type="ChEBI" id="CHEBI:15378"/>
        <dbReference type="ChEBI" id="CHEBI:17509"/>
        <dbReference type="ChEBI" id="CHEBI:57443"/>
        <dbReference type="ChEBI" id="CHEBI:57834"/>
        <dbReference type="ChEBI" id="CHEBI:326268"/>
        <dbReference type="EC" id="2.5.1.16"/>
    </reaction>
</comment>
<feature type="binding site" evidence="5">
    <location>
        <position position="48"/>
    </location>
    <ligand>
        <name>S-methyl-5'-thioadenosine</name>
        <dbReference type="ChEBI" id="CHEBI:17509"/>
    </ligand>
</feature>
<dbReference type="GO" id="GO:0008295">
    <property type="term" value="P:spermidine biosynthetic process"/>
    <property type="evidence" value="ECO:0007669"/>
    <property type="project" value="UniProtKB-UniRule"/>
</dbReference>
<feature type="binding site" evidence="5">
    <location>
        <position position="103"/>
    </location>
    <ligand>
        <name>spermidine</name>
        <dbReference type="ChEBI" id="CHEBI:57834"/>
    </ligand>
</feature>
<dbReference type="Pfam" id="PF17284">
    <property type="entry name" value="Spermine_synt_N"/>
    <property type="match status" value="1"/>
</dbReference>
<evidence type="ECO:0000313" key="9">
    <source>
        <dbReference type="Proteomes" id="UP000516349"/>
    </source>
</evidence>
<dbReference type="Pfam" id="PF01564">
    <property type="entry name" value="Spermine_synth"/>
    <property type="match status" value="1"/>
</dbReference>
<dbReference type="InterPro" id="IPR001045">
    <property type="entry name" value="Spermi_synthase"/>
</dbReference>
<dbReference type="GO" id="GO:0004766">
    <property type="term" value="F:spermidine synthase activity"/>
    <property type="evidence" value="ECO:0007669"/>
    <property type="project" value="UniProtKB-UniRule"/>
</dbReference>
<feature type="binding site" evidence="5">
    <location>
        <begin position="174"/>
        <end position="177"/>
    </location>
    <ligand>
        <name>spermidine</name>
        <dbReference type="ChEBI" id="CHEBI:57834"/>
    </ligand>
</feature>
<dbReference type="EC" id="2.5.1.16" evidence="5"/>
<sequence length="302" mass="33696">MENCLIALVREKENQVMTAKWVSEELYEGWRQQFRIRKELVHTKSPFQDIMVCESEEFGRVLFLDGVVQITEKDEFVYQEMLSHVPLIAHGKAENVLIVGAGDGGVLRRVLQHSTVKKADMVEIDGEVIEISKKYLPTIAGQAWSDPRANVIVGDGVAHVKQAGNGVYDVIIVDSTDPIGVGEVLFTDEFYENCARILSEYGLIVNQCGVPFLQADELRETSQRRKKFFPYVSAYCAAVPTYIGGFMTLGVASKNPAGLEVSLQTLKERANQAGLEGKTRYWTPALHRAAFVLPPYIAEQLP</sequence>
<evidence type="ECO:0000313" key="8">
    <source>
        <dbReference type="EMBL" id="QNT77871.1"/>
    </source>
</evidence>
<name>A0A7H1NQ11_9PROT</name>
<keyword evidence="2 5" id="KW-0808">Transferase</keyword>
<feature type="domain" description="PABS" evidence="7">
    <location>
        <begin position="19"/>
        <end position="254"/>
    </location>
</feature>
<dbReference type="Gene3D" id="3.40.50.150">
    <property type="entry name" value="Vaccinia Virus protein VP39"/>
    <property type="match status" value="1"/>
</dbReference>
<evidence type="ECO:0000256" key="1">
    <source>
        <dbReference type="ARBA" id="ARBA00007867"/>
    </source>
</evidence>
<dbReference type="InterPro" id="IPR035246">
    <property type="entry name" value="Spermidine_synt_N"/>
</dbReference>
<dbReference type="PROSITE" id="PS51006">
    <property type="entry name" value="PABS_2"/>
    <property type="match status" value="1"/>
</dbReference>
<protein>
    <recommendedName>
        <fullName evidence="5">Polyamine aminopropyltransferase</fullName>
    </recommendedName>
    <alternativeName>
        <fullName evidence="5">Putrescine aminopropyltransferase</fullName>
        <shortName evidence="5">PAPT</shortName>
    </alternativeName>
    <alternativeName>
        <fullName evidence="5">Spermidine synthase</fullName>
        <shortName evidence="5">SPDS</shortName>
        <shortName evidence="5">SPDSY</shortName>
        <ecNumber evidence="5">2.5.1.16</ecNumber>
    </alternativeName>
</protein>
<dbReference type="SUPFAM" id="SSF53335">
    <property type="entry name" value="S-adenosyl-L-methionine-dependent methyltransferases"/>
    <property type="match status" value="1"/>
</dbReference>
<reference evidence="8 9" key="1">
    <citation type="submission" date="2020-08" db="EMBL/GenBank/DDBJ databases">
        <title>Complete genome sequence of Entomobacter blattae G55GP.</title>
        <authorList>
            <person name="Poehlein A."/>
            <person name="Guzman J."/>
            <person name="Daniel R."/>
            <person name="Vilcinskas A."/>
        </authorList>
    </citation>
    <scope>NUCLEOTIDE SEQUENCE [LARGE SCALE GENOMIC DNA]</scope>
    <source>
        <strain evidence="8 9">G55GP</strain>
    </source>
</reference>
<evidence type="ECO:0000256" key="4">
    <source>
        <dbReference type="ARBA" id="ARBA00023115"/>
    </source>
</evidence>
<evidence type="ECO:0000256" key="2">
    <source>
        <dbReference type="ARBA" id="ARBA00022679"/>
    </source>
</evidence>
<dbReference type="Proteomes" id="UP000516349">
    <property type="component" value="Chromosome"/>
</dbReference>
<dbReference type="PANTHER" id="PTHR11558:SF11">
    <property type="entry name" value="SPERMIDINE SYNTHASE"/>
    <property type="match status" value="1"/>
</dbReference>
<dbReference type="HAMAP" id="MF_00198">
    <property type="entry name" value="Spermidine_synth"/>
    <property type="match status" value="1"/>
</dbReference>
<comment type="pathway">
    <text evidence="5">Amine and polyamine biosynthesis; spermidine biosynthesis; spermidine from putrescine: step 1/1.</text>
</comment>
<dbReference type="InterPro" id="IPR037163">
    <property type="entry name" value="Spermidine_synt_N_sf"/>
</dbReference>
<dbReference type="InterPro" id="IPR030374">
    <property type="entry name" value="PABS"/>
</dbReference>
<dbReference type="NCBIfam" id="TIGR00417">
    <property type="entry name" value="speE"/>
    <property type="match status" value="1"/>
</dbReference>
<dbReference type="PANTHER" id="PTHR11558">
    <property type="entry name" value="SPERMIDINE/SPERMINE SYNTHASE"/>
    <property type="match status" value="1"/>
</dbReference>
<evidence type="ECO:0000259" key="7">
    <source>
        <dbReference type="PROSITE" id="PS51006"/>
    </source>
</evidence>
<dbReference type="GO" id="GO:0005829">
    <property type="term" value="C:cytosol"/>
    <property type="evidence" value="ECO:0007669"/>
    <property type="project" value="TreeGrafter"/>
</dbReference>
<dbReference type="AlphaFoldDB" id="A0A7H1NQ11"/>
<evidence type="ECO:0000256" key="5">
    <source>
        <dbReference type="HAMAP-Rule" id="MF_00198"/>
    </source>
</evidence>
<accession>A0A7H1NQ11</accession>
<dbReference type="NCBIfam" id="NF002010">
    <property type="entry name" value="PRK00811.1"/>
    <property type="match status" value="1"/>
</dbReference>
<proteinExistence type="inferred from homology"/>
<feature type="binding site" evidence="5">
    <location>
        <begin position="155"/>
        <end position="156"/>
    </location>
    <ligand>
        <name>S-methyl-5'-thioadenosine</name>
        <dbReference type="ChEBI" id="CHEBI:17509"/>
    </ligand>
</feature>
<evidence type="ECO:0000256" key="6">
    <source>
        <dbReference type="PROSITE-ProRule" id="PRU00354"/>
    </source>
</evidence>
<feature type="binding site" evidence="5">
    <location>
        <position position="123"/>
    </location>
    <ligand>
        <name>S-methyl-5'-thioadenosine</name>
        <dbReference type="ChEBI" id="CHEBI:17509"/>
    </ligand>
</feature>